<feature type="repeat" description="WD" evidence="3">
    <location>
        <begin position="232"/>
        <end position="273"/>
    </location>
</feature>
<feature type="repeat" description="WD" evidence="3">
    <location>
        <begin position="185"/>
        <end position="216"/>
    </location>
</feature>
<feature type="repeat" description="WD" evidence="3">
    <location>
        <begin position="549"/>
        <end position="590"/>
    </location>
</feature>
<name>A0A450TKW2_9GAMM</name>
<dbReference type="PROSITE" id="PS50082">
    <property type="entry name" value="WD_REPEATS_2"/>
    <property type="match status" value="6"/>
</dbReference>
<dbReference type="InterPro" id="IPR011045">
    <property type="entry name" value="N2O_reductase_N"/>
</dbReference>
<evidence type="ECO:0000256" key="3">
    <source>
        <dbReference type="PROSITE-ProRule" id="PRU00221"/>
    </source>
</evidence>
<feature type="chain" id="PRO_5036113393" evidence="5">
    <location>
        <begin position="41"/>
        <end position="1062"/>
    </location>
</feature>
<feature type="compositionally biased region" description="Low complexity" evidence="4">
    <location>
        <begin position="423"/>
        <end position="440"/>
    </location>
</feature>
<dbReference type="PANTHER" id="PTHR22847:SF637">
    <property type="entry name" value="WD REPEAT DOMAIN 5B"/>
    <property type="match status" value="1"/>
</dbReference>
<dbReference type="Gene3D" id="2.130.10.10">
    <property type="entry name" value="YVTN repeat-like/Quinoprotein amine dehydrogenase"/>
    <property type="match status" value="5"/>
</dbReference>
<protein>
    <submittedName>
        <fullName evidence="7">WD40 repeat</fullName>
    </submittedName>
</protein>
<organism evidence="7">
    <name type="scientific">Candidatus Kentrum sp. FM</name>
    <dbReference type="NCBI Taxonomy" id="2126340"/>
    <lineage>
        <taxon>Bacteria</taxon>
        <taxon>Pseudomonadati</taxon>
        <taxon>Pseudomonadota</taxon>
        <taxon>Gammaproteobacteria</taxon>
        <taxon>Candidatus Kentrum</taxon>
    </lineage>
</organism>
<evidence type="ECO:0000256" key="1">
    <source>
        <dbReference type="ARBA" id="ARBA00022574"/>
    </source>
</evidence>
<keyword evidence="2" id="KW-0677">Repeat</keyword>
<dbReference type="Pfam" id="PF00400">
    <property type="entry name" value="WD40"/>
    <property type="match status" value="7"/>
</dbReference>
<evidence type="ECO:0000256" key="2">
    <source>
        <dbReference type="ARBA" id="ARBA00022737"/>
    </source>
</evidence>
<feature type="repeat" description="WD" evidence="3">
    <location>
        <begin position="50"/>
        <end position="91"/>
    </location>
</feature>
<evidence type="ECO:0000256" key="5">
    <source>
        <dbReference type="SAM" id="SignalP"/>
    </source>
</evidence>
<dbReference type="InterPro" id="IPR036322">
    <property type="entry name" value="WD40_repeat_dom_sf"/>
</dbReference>
<dbReference type="InterPro" id="IPR019775">
    <property type="entry name" value="WD40_repeat_CS"/>
</dbReference>
<keyword evidence="5" id="KW-0732">Signal</keyword>
<dbReference type="EMBL" id="CAADEZ010000468">
    <property type="protein sequence ID" value="VFJ68247.1"/>
    <property type="molecule type" value="Genomic_DNA"/>
</dbReference>
<dbReference type="Gene3D" id="3.40.50.1460">
    <property type="match status" value="1"/>
</dbReference>
<feature type="domain" description="Peptidase C14 caspase" evidence="6">
    <location>
        <begin position="813"/>
        <end position="1051"/>
    </location>
</feature>
<feature type="signal peptide" evidence="5">
    <location>
        <begin position="1"/>
        <end position="40"/>
    </location>
</feature>
<dbReference type="Pfam" id="PF00656">
    <property type="entry name" value="Peptidase_C14"/>
    <property type="match status" value="1"/>
</dbReference>
<dbReference type="PANTHER" id="PTHR22847">
    <property type="entry name" value="WD40 REPEAT PROTEIN"/>
    <property type="match status" value="1"/>
</dbReference>
<evidence type="ECO:0000313" key="7">
    <source>
        <dbReference type="EMBL" id="VFJ68247.1"/>
    </source>
</evidence>
<dbReference type="SUPFAM" id="SSF52129">
    <property type="entry name" value="Caspase-like"/>
    <property type="match status" value="1"/>
</dbReference>
<keyword evidence="1 3" id="KW-0853">WD repeat</keyword>
<dbReference type="InterPro" id="IPR015943">
    <property type="entry name" value="WD40/YVTN_repeat-like_dom_sf"/>
</dbReference>
<dbReference type="SUPFAM" id="SSF50974">
    <property type="entry name" value="Nitrous oxide reductase, N-terminal domain"/>
    <property type="match status" value="1"/>
</dbReference>
<dbReference type="InterPro" id="IPR001680">
    <property type="entry name" value="WD40_rpt"/>
</dbReference>
<evidence type="ECO:0000313" key="8">
    <source>
        <dbReference type="EMBL" id="VFK17023.1"/>
    </source>
</evidence>
<accession>A0A450TKW2</accession>
<reference evidence="7" key="1">
    <citation type="submission" date="2019-02" db="EMBL/GenBank/DDBJ databases">
        <authorList>
            <person name="Gruber-Vodicka R. H."/>
            <person name="Seah K. B. B."/>
        </authorList>
    </citation>
    <scope>NUCLEOTIDE SEQUENCE</scope>
    <source>
        <strain evidence="7">BECK_BZ163</strain>
        <strain evidence="8">BECK_BZ164</strain>
    </source>
</reference>
<feature type="repeat" description="WD" evidence="3">
    <location>
        <begin position="143"/>
        <end position="184"/>
    </location>
</feature>
<dbReference type="SUPFAM" id="SSF50978">
    <property type="entry name" value="WD40 repeat-like"/>
    <property type="match status" value="1"/>
</dbReference>
<dbReference type="PROSITE" id="PS50294">
    <property type="entry name" value="WD_REPEATS_REGION"/>
    <property type="match status" value="5"/>
</dbReference>
<proteinExistence type="predicted"/>
<dbReference type="InterPro" id="IPR029030">
    <property type="entry name" value="Caspase-like_dom_sf"/>
</dbReference>
<dbReference type="SMART" id="SM00320">
    <property type="entry name" value="WD40"/>
    <property type="match status" value="9"/>
</dbReference>
<dbReference type="PRINTS" id="PR00320">
    <property type="entry name" value="GPROTEINBRPT"/>
</dbReference>
<sequence>MDQDLFVDWILPTVLIMKTPFSVLFLLCLLLAGPFTPAQAQDSPRLVIDTGGHQAKIQDVIFTPDGQQLISVSNDKTIRVWEVASGEPVRTLRGEMGQGHEGKLYAGALSPDGRWLAVGGYTKNDEIRLIDLQGPADAPVRLLQGHTDVVLSLAFSPDGGRLLSGSGDNTARLWDVESGKPLAVLRGHTDHIYAVAFSLDGGRLVTGSDDQTLRLWAAPGKGRTRARLLAKLTGHSDKVKAAAFTPDGRYLLSGGWDKTLRLWDGREGGFIQELARQNRGVASLSIAPDGKSVLTGSGEAGSGGLINHVFAIPSGKRLLRFDEHENLVIATAISPDGRLAATGGGNDKEIILWELATGKVRHTLAGKGGPIWSVGFARDGTGVAWGKVGRTDPNPFVFTKLQHRFQLRRAGLSIDRKGAALESGAPSRAAPEGSAPGSAALQGGISGGAAFDPGWGGPVEGEGPMNRHYLRAIETVGATRIRTANGQMHPTLEIIENGQLRHRITLGPTDGYRHNALTLTPDGQTVISGGGWGFIASYDVATGRKRHEFTGHTGDVWALAPSPDGRWLVSGSWDQTVRLWEIETGKALLTIFPANDNEWVAWTPEGYYTASLNGGRLIGWHMNQGEERLARYYPAERFAKQFHQPRVVAHYLATGGDLKRAIALANIALADAEGTRRGTGGRPDERLKETAAADLPALFPPMVFIKEPNRSQFSTGRARLVLITEVRSVNDEPVSRLWITVNGRRPGQGMVRRFAEGTRRGEFQTTLALDPGENRIAVYAKNRHSQSEPEMLFVTRNDPKPEPEPRKPNLYLLAIGVSEYADSAYDLRYADDDAEAVTRAFEAQAGSLYHRVQTRLLTNGEADGRSVLDGLDWLIRKSNADYAPGDVSMIFIAGHGTKDKRGHYHFLPHDVDLEDLRTGVKWFEFQDALAHLPGTRWLLADTCYSGGITGGRGVRVSLESSDITDALRDLRRVEGGVVVMAAAGSRQESLEKDAWGHGAFTKALLEGLAGQANYKKDKRIDIKELDLYLANQVKELTDGRQSAMTQTPQMVPNFPVALVEAP</sequence>
<dbReference type="CDD" id="cd00200">
    <property type="entry name" value="WD40"/>
    <property type="match status" value="1"/>
</dbReference>
<dbReference type="InterPro" id="IPR011600">
    <property type="entry name" value="Pept_C14_caspase"/>
</dbReference>
<dbReference type="EMBL" id="CAADFL010000455">
    <property type="protein sequence ID" value="VFK17023.1"/>
    <property type="molecule type" value="Genomic_DNA"/>
</dbReference>
<dbReference type="AlphaFoldDB" id="A0A450TKW2"/>
<feature type="region of interest" description="Disordered" evidence="4">
    <location>
        <begin position="423"/>
        <end position="443"/>
    </location>
</feature>
<evidence type="ECO:0000259" key="6">
    <source>
        <dbReference type="Pfam" id="PF00656"/>
    </source>
</evidence>
<dbReference type="PROSITE" id="PS00678">
    <property type="entry name" value="WD_REPEATS_1"/>
    <property type="match status" value="4"/>
</dbReference>
<gene>
    <name evidence="7" type="ORF">BECKFM1743A_GA0114220_104681</name>
    <name evidence="8" type="ORF">BECKFM1743B_GA0114221_104551</name>
</gene>
<dbReference type="InterPro" id="IPR020472">
    <property type="entry name" value="WD40_PAC1"/>
</dbReference>
<dbReference type="GO" id="GO:0006508">
    <property type="term" value="P:proteolysis"/>
    <property type="evidence" value="ECO:0007669"/>
    <property type="project" value="InterPro"/>
</dbReference>
<evidence type="ECO:0000256" key="4">
    <source>
        <dbReference type="SAM" id="MobiDB-lite"/>
    </source>
</evidence>
<feature type="repeat" description="WD" evidence="3">
    <location>
        <begin position="321"/>
        <end position="363"/>
    </location>
</feature>
<dbReference type="GO" id="GO:0004197">
    <property type="term" value="F:cysteine-type endopeptidase activity"/>
    <property type="evidence" value="ECO:0007669"/>
    <property type="project" value="InterPro"/>
</dbReference>